<evidence type="ECO:0000256" key="1">
    <source>
        <dbReference type="ARBA" id="ARBA00004141"/>
    </source>
</evidence>
<reference evidence="7" key="1">
    <citation type="submission" date="2016-11" db="EMBL/GenBank/DDBJ databases">
        <authorList>
            <person name="Jaros S."/>
            <person name="Januszkiewicz K."/>
            <person name="Wedrychowicz H."/>
        </authorList>
    </citation>
    <scope>NUCLEOTIDE SEQUENCE [LARGE SCALE GENOMIC DNA]</scope>
    <source>
        <strain evidence="7">DSM 19859</strain>
    </source>
</reference>
<dbReference type="Proteomes" id="UP000290037">
    <property type="component" value="Unassembled WGS sequence"/>
</dbReference>
<evidence type="ECO:0000313" key="9">
    <source>
        <dbReference type="Proteomes" id="UP000290037"/>
    </source>
</evidence>
<evidence type="ECO:0000256" key="4">
    <source>
        <dbReference type="ARBA" id="ARBA00023136"/>
    </source>
</evidence>
<name>A0A1M5UDI5_9FLAO</name>
<feature type="transmembrane region" description="Helical" evidence="5">
    <location>
        <begin position="333"/>
        <end position="355"/>
    </location>
</feature>
<feature type="transmembrane region" description="Helical" evidence="5">
    <location>
        <begin position="94"/>
        <end position="116"/>
    </location>
</feature>
<protein>
    <submittedName>
        <fullName evidence="7">Membrane protein involved in the export of O-antigen and teichoic acid</fullName>
    </submittedName>
    <submittedName>
        <fullName evidence="6">O-antigen/teichoic acid export membrane protein</fullName>
    </submittedName>
</protein>
<evidence type="ECO:0000256" key="5">
    <source>
        <dbReference type="SAM" id="Phobius"/>
    </source>
</evidence>
<proteinExistence type="predicted"/>
<comment type="subcellular location">
    <subcellularLocation>
        <location evidence="1">Membrane</location>
        <topology evidence="1">Multi-pass membrane protein</topology>
    </subcellularLocation>
</comment>
<dbReference type="GO" id="GO:0016020">
    <property type="term" value="C:membrane"/>
    <property type="evidence" value="ECO:0007669"/>
    <property type="project" value="UniProtKB-SubCell"/>
</dbReference>
<organism evidence="7 8">
    <name type="scientific">Leeuwenhoekiella palythoae</name>
    <dbReference type="NCBI Taxonomy" id="573501"/>
    <lineage>
        <taxon>Bacteria</taxon>
        <taxon>Pseudomonadati</taxon>
        <taxon>Bacteroidota</taxon>
        <taxon>Flavobacteriia</taxon>
        <taxon>Flavobacteriales</taxon>
        <taxon>Flavobacteriaceae</taxon>
        <taxon>Leeuwenhoekiella</taxon>
    </lineage>
</organism>
<dbReference type="InterPro" id="IPR052556">
    <property type="entry name" value="PolySynth_Transporter"/>
</dbReference>
<feature type="transmembrane region" description="Helical" evidence="5">
    <location>
        <begin position="26"/>
        <end position="48"/>
    </location>
</feature>
<keyword evidence="4 5" id="KW-0472">Membrane</keyword>
<reference evidence="6 9" key="3">
    <citation type="submission" date="2018-07" db="EMBL/GenBank/DDBJ databases">
        <title>Leeuwenhoekiella genomics.</title>
        <authorList>
            <person name="Tahon G."/>
            <person name="Willems A."/>
        </authorList>
    </citation>
    <scope>NUCLEOTIDE SEQUENCE [LARGE SCALE GENOMIC DNA]</scope>
    <source>
        <strain evidence="6 9">LMG 24856</strain>
    </source>
</reference>
<feature type="transmembrane region" description="Helical" evidence="5">
    <location>
        <begin position="54"/>
        <end position="73"/>
    </location>
</feature>
<evidence type="ECO:0000313" key="6">
    <source>
        <dbReference type="EMBL" id="RXG27151.1"/>
    </source>
</evidence>
<dbReference type="AlphaFoldDB" id="A0A1M5UDI5"/>
<accession>A0A1M5UDI5</accession>
<feature type="transmembrane region" description="Helical" evidence="5">
    <location>
        <begin position="391"/>
        <end position="412"/>
    </location>
</feature>
<dbReference type="STRING" id="573501.SAMN04487999_0637"/>
<dbReference type="EMBL" id="QOVN01000009">
    <property type="protein sequence ID" value="RXG27151.1"/>
    <property type="molecule type" value="Genomic_DNA"/>
</dbReference>
<keyword evidence="3 5" id="KW-1133">Transmembrane helix</keyword>
<evidence type="ECO:0000313" key="8">
    <source>
        <dbReference type="Proteomes" id="UP000184240"/>
    </source>
</evidence>
<evidence type="ECO:0000256" key="2">
    <source>
        <dbReference type="ARBA" id="ARBA00022692"/>
    </source>
</evidence>
<sequence length="434" mass="49322">MLGKTRNSLFSSLEVKKYVSNTGYMFFGKILNSFLALFTGIYIARYLAPTDFGLYQYASSYIILFGAFASLGLRDIFIKEIVNAQKSESIILGTILNLRILSGFVFSLLAILASYFTNESDISRLLIIVCSISLIFESAEILDYWFQAKVLAKRSQIANVISLLVASSIKILFIYLSLSVVYFSISIVLYSAFRLLLMIWQFQKQGAVIKIFSFDLEIIKDFLFHSWPLIIASLSTVIAMKIDQVMIMQMMSAASTGIYAAGIKLAEASSFLPTIIVTSIFPKLIQLHRKPNFWLRYRQIFKYVFWALIVLSLMVTFLSGFIINLFFGLEYQGAAQVLAIYIWTLPLSFSGMMTVKYMLLLNKTKAIFIRQLIATVGNILLNLILIPKYGFVGAAFSTIVPQFLINTFYDFVDKDLKEILKIKKEIVTFNFFGR</sequence>
<dbReference type="CDD" id="cd13128">
    <property type="entry name" value="MATE_Wzx_like"/>
    <property type="match status" value="1"/>
</dbReference>
<feature type="transmembrane region" description="Helical" evidence="5">
    <location>
        <begin position="222"/>
        <end position="242"/>
    </location>
</feature>
<dbReference type="EMBL" id="FQXT01000001">
    <property type="protein sequence ID" value="SHH61094.1"/>
    <property type="molecule type" value="Genomic_DNA"/>
</dbReference>
<evidence type="ECO:0000256" key="3">
    <source>
        <dbReference type="ARBA" id="ARBA00022989"/>
    </source>
</evidence>
<keyword evidence="9" id="KW-1185">Reference proteome</keyword>
<dbReference type="Pfam" id="PF01943">
    <property type="entry name" value="Polysacc_synt"/>
    <property type="match status" value="1"/>
</dbReference>
<reference evidence="8" key="2">
    <citation type="submission" date="2016-11" db="EMBL/GenBank/DDBJ databases">
        <authorList>
            <person name="Varghese N."/>
            <person name="Submissions S."/>
        </authorList>
    </citation>
    <scope>NUCLEOTIDE SEQUENCE [LARGE SCALE GENOMIC DNA]</scope>
    <source>
        <strain evidence="8">DSM 19859</strain>
    </source>
</reference>
<evidence type="ECO:0000313" key="7">
    <source>
        <dbReference type="EMBL" id="SHH61094.1"/>
    </source>
</evidence>
<feature type="transmembrane region" description="Helical" evidence="5">
    <location>
        <begin position="262"/>
        <end position="282"/>
    </location>
</feature>
<dbReference type="InterPro" id="IPR002797">
    <property type="entry name" value="Polysacc_synth"/>
</dbReference>
<dbReference type="PANTHER" id="PTHR43424:SF1">
    <property type="entry name" value="LOCUS PUTATIVE PROTEIN 1-RELATED"/>
    <property type="match status" value="1"/>
</dbReference>
<feature type="transmembrane region" description="Helical" evidence="5">
    <location>
        <begin position="157"/>
        <end position="176"/>
    </location>
</feature>
<dbReference type="Proteomes" id="UP000184240">
    <property type="component" value="Unassembled WGS sequence"/>
</dbReference>
<feature type="transmembrane region" description="Helical" evidence="5">
    <location>
        <begin position="182"/>
        <end position="202"/>
    </location>
</feature>
<feature type="transmembrane region" description="Helical" evidence="5">
    <location>
        <begin position="122"/>
        <end position="145"/>
    </location>
</feature>
<gene>
    <name evidence="6" type="ORF">DSM01_3225</name>
    <name evidence="7" type="ORF">SAMN04487999_0637</name>
</gene>
<feature type="transmembrane region" description="Helical" evidence="5">
    <location>
        <begin position="303"/>
        <end position="327"/>
    </location>
</feature>
<dbReference type="PANTHER" id="PTHR43424">
    <property type="entry name" value="LOCUS PUTATIVE PROTEIN 1-RELATED"/>
    <property type="match status" value="1"/>
</dbReference>
<keyword evidence="2 5" id="KW-0812">Transmembrane</keyword>